<proteinExistence type="predicted"/>
<comment type="caution">
    <text evidence="1">The sequence shown here is derived from an EMBL/GenBank/DDBJ whole genome shotgun (WGS) entry which is preliminary data.</text>
</comment>
<keyword evidence="2" id="KW-1185">Reference proteome</keyword>
<reference evidence="1" key="1">
    <citation type="submission" date="2023-07" db="EMBL/GenBank/DDBJ databases">
        <title>Black Yeasts Isolated from many extreme environments.</title>
        <authorList>
            <person name="Coleine C."/>
            <person name="Stajich J.E."/>
            <person name="Selbmann L."/>
        </authorList>
    </citation>
    <scope>NUCLEOTIDE SEQUENCE</scope>
    <source>
        <strain evidence="1">CCFEE 5714</strain>
    </source>
</reference>
<evidence type="ECO:0000313" key="1">
    <source>
        <dbReference type="EMBL" id="KAK3696640.1"/>
    </source>
</evidence>
<gene>
    <name evidence="1" type="primary">SYP1_2</name>
    <name evidence="1" type="ORF">LTR37_017821</name>
</gene>
<organism evidence="1 2">
    <name type="scientific">Vermiconidia calcicola</name>
    <dbReference type="NCBI Taxonomy" id="1690605"/>
    <lineage>
        <taxon>Eukaryota</taxon>
        <taxon>Fungi</taxon>
        <taxon>Dikarya</taxon>
        <taxon>Ascomycota</taxon>
        <taxon>Pezizomycotina</taxon>
        <taxon>Dothideomycetes</taxon>
        <taxon>Dothideomycetidae</taxon>
        <taxon>Mycosphaerellales</taxon>
        <taxon>Extremaceae</taxon>
        <taxon>Vermiconidia</taxon>
    </lineage>
</organism>
<accession>A0ACC3MK13</accession>
<evidence type="ECO:0000313" key="2">
    <source>
        <dbReference type="Proteomes" id="UP001281147"/>
    </source>
</evidence>
<protein>
    <submittedName>
        <fullName evidence="1">Suppressor of Profilin deletion</fullName>
    </submittedName>
</protein>
<dbReference type="EMBL" id="JAUTXU010000237">
    <property type="protein sequence ID" value="KAK3696640.1"/>
    <property type="molecule type" value="Genomic_DNA"/>
</dbReference>
<sequence length="921" mass="98948">MAMERQDYPAMLPQLQPPQAVEILNYRVQQVGKLNVQIADWLQERRHLEEQYSAGLRKLACKQLDSGDLGVFSVPWTTLTGSADTLADSHSSLATKIEVDVERPLREFTSTNREMTQMSTVQGNLAAMAKEVERAQDKTDKLRGKGDKADAGKVASANSEADTAQTQWESQAPYIFESLQAMDEVRLDHLRNVLTQFQTHEVDQVERTRITAEQCLNVLLNVETADEIKTFALKALQTKPSLGRSAKRNSIATPSRSVQGAAPGSSSSNLTPTVSQPDDDLTPASLPEDKHKGRLNPLRRLGTVMGRRRESKMPSTLPLTSESPERKQRPSALSSFSSRLGRSRDNTPTLGSLQEQPSRERPRSPQRLGSDLFETRSKGSVERPSQAPRSSSLEPPHMNGTALSALTAGASLPIAIPNGSHEGDLADLDPPKPVQPEIPTQLRATDTPKDSEGFSVPPQDLDPISQAQRDAALEGGAPQYNVNIRDAPIQDDGGNPDAALADVATKLQAPPTLGRRAGTVRGRRDNRNSTIAGSPYAPAEESISESAPDSSAPITKEAEELAPMQTTAPAVQPPTDTANRAPEQLQTDTFTPPGQVAASTFSPFTPQAEQQIPSPLRPESRAATGLDHTRNDSQSIRSATTIGSQTGAKHPDLLDSGLSASIVENVSARFENGKLVSSSMTGEIALAYNPANFSSPFGNENIRLQNFSSLEKVAPNPAFVSQSSETEGGYSINLSNLSKTQIAFKYQVRVDNSGSQAPLLVAPAFRPEANQMSIIVSYSLNPTFALNSRESITLSNVTLGLTLEGAKALKCLSKPAGTFAREKNLIFWQLNDVVLRPNAVPEKLLARFTTESEASSGTVEAKWELTGENVQGFGSGITVTMPGQSGAGGGSNPFDDEDGQLSSWKAVPGVKKLASGSYLAK</sequence>
<name>A0ACC3MK13_9PEZI</name>
<dbReference type="Proteomes" id="UP001281147">
    <property type="component" value="Unassembled WGS sequence"/>
</dbReference>